<sequence length="201" mass="21697">MGNCLFGGMGEVTTEAIKVVTSDGGIMEFNGPITVEFITDEFPGHGIFRSQDLFWKPLPHNEVLAAGESYNLLPLNSKGIGGGQIAQVGHVRSNSLPQSQAAPYRMSFDGQGILKRSYTEAFSRYNGGGGIWKVKLVISPGQLLEILSQEGRTQELIESVRTVAKCGNIGVSTVGFSDQWSLSSSRNASSKKDLLLELKRS</sequence>
<dbReference type="Proteomes" id="UP000428333">
    <property type="component" value="Linkage Group LG09"/>
</dbReference>
<protein>
    <submittedName>
        <fullName evidence="1">Uncharacterized protein</fullName>
    </submittedName>
</protein>
<evidence type="ECO:0000313" key="1">
    <source>
        <dbReference type="EMBL" id="KAE9451898.1"/>
    </source>
</evidence>
<gene>
    <name evidence="1" type="ORF">C3L33_16188</name>
</gene>
<comment type="caution">
    <text evidence="1">The sequence shown here is derived from an EMBL/GenBank/DDBJ whole genome shotgun (WGS) entry which is preliminary data.</text>
</comment>
<accession>A0A6A4LBG1</accession>
<dbReference type="Pfam" id="PF14009">
    <property type="entry name" value="PADRE"/>
    <property type="match status" value="1"/>
</dbReference>
<dbReference type="PANTHER" id="PTHR33148">
    <property type="entry name" value="PLASTID MOVEMENT IMPAIRED PROTEIN-RELATED"/>
    <property type="match status" value="1"/>
</dbReference>
<keyword evidence="2" id="KW-1185">Reference proteome</keyword>
<dbReference type="InterPro" id="IPR025322">
    <property type="entry name" value="PADRE_dom"/>
</dbReference>
<dbReference type="EMBL" id="QEFC01002468">
    <property type="protein sequence ID" value="KAE9451898.1"/>
    <property type="molecule type" value="Genomic_DNA"/>
</dbReference>
<dbReference type="AlphaFoldDB" id="A0A6A4LBG1"/>
<proteinExistence type="predicted"/>
<organism evidence="1 2">
    <name type="scientific">Rhododendron williamsianum</name>
    <dbReference type="NCBI Taxonomy" id="262921"/>
    <lineage>
        <taxon>Eukaryota</taxon>
        <taxon>Viridiplantae</taxon>
        <taxon>Streptophyta</taxon>
        <taxon>Embryophyta</taxon>
        <taxon>Tracheophyta</taxon>
        <taxon>Spermatophyta</taxon>
        <taxon>Magnoliopsida</taxon>
        <taxon>eudicotyledons</taxon>
        <taxon>Gunneridae</taxon>
        <taxon>Pentapetalae</taxon>
        <taxon>asterids</taxon>
        <taxon>Ericales</taxon>
        <taxon>Ericaceae</taxon>
        <taxon>Ericoideae</taxon>
        <taxon>Rhodoreae</taxon>
        <taxon>Rhododendron</taxon>
    </lineage>
</organism>
<feature type="non-terminal residue" evidence="1">
    <location>
        <position position="1"/>
    </location>
</feature>
<dbReference type="OrthoDB" id="1406886at2759"/>
<name>A0A6A4LBG1_9ERIC</name>
<reference evidence="1 2" key="1">
    <citation type="journal article" date="2019" name="Genome Biol. Evol.">
        <title>The Rhododendron genome and chromosomal organization provide insight into shared whole-genome duplications across the heath family (Ericaceae).</title>
        <authorList>
            <person name="Soza V.L."/>
            <person name="Lindsley D."/>
            <person name="Waalkes A."/>
            <person name="Ramage E."/>
            <person name="Patwardhan R.P."/>
            <person name="Burton J.N."/>
            <person name="Adey A."/>
            <person name="Kumar A."/>
            <person name="Qiu R."/>
            <person name="Shendure J."/>
            <person name="Hall B."/>
        </authorList>
    </citation>
    <scope>NUCLEOTIDE SEQUENCE [LARGE SCALE GENOMIC DNA]</scope>
    <source>
        <strain evidence="1">RSF 1966-606</strain>
    </source>
</reference>
<dbReference type="PANTHER" id="PTHR33148:SF48">
    <property type="entry name" value="DUF4228 DOMAIN PROTEIN"/>
    <property type="match status" value="1"/>
</dbReference>
<evidence type="ECO:0000313" key="2">
    <source>
        <dbReference type="Proteomes" id="UP000428333"/>
    </source>
</evidence>